<evidence type="ECO:0000313" key="2">
    <source>
        <dbReference type="Proteomes" id="UP000429232"/>
    </source>
</evidence>
<reference evidence="1 2" key="1">
    <citation type="submission" date="2020-12" db="EMBL/GenBank/DDBJ databases">
        <title>HMF7856_wgs.fasta genome submission.</title>
        <authorList>
            <person name="Kang H."/>
            <person name="Kim H."/>
            <person name="Joh K."/>
        </authorList>
    </citation>
    <scope>NUCLEOTIDE SEQUENCE [LARGE SCALE GENOMIC DNA]</scope>
    <source>
        <strain evidence="1 2">HMF7856</strain>
    </source>
</reference>
<dbReference type="AlphaFoldDB" id="A0A6I4HZC2"/>
<keyword evidence="2" id="KW-1185">Reference proteome</keyword>
<protein>
    <submittedName>
        <fullName evidence="1">Uncharacterized protein</fullName>
    </submittedName>
</protein>
<dbReference type="KEGG" id="mgik:GO620_014950"/>
<accession>A0A6I4HZC2</accession>
<organism evidence="1 2">
    <name type="scientific">Mucilaginibacter ginkgonis</name>
    <dbReference type="NCBI Taxonomy" id="2682091"/>
    <lineage>
        <taxon>Bacteria</taxon>
        <taxon>Pseudomonadati</taxon>
        <taxon>Bacteroidota</taxon>
        <taxon>Sphingobacteriia</taxon>
        <taxon>Sphingobacteriales</taxon>
        <taxon>Sphingobacteriaceae</taxon>
        <taxon>Mucilaginibacter</taxon>
    </lineage>
</organism>
<evidence type="ECO:0000313" key="1">
    <source>
        <dbReference type="EMBL" id="QQL49452.1"/>
    </source>
</evidence>
<sequence length="237" mass="26983">MEAHHPGMPHGKHKKFKDYLLEGLMIFLAVFLGFIAENLREHLSDSSKEKNYLNSLYIDLKQDSAKLADVMTAGATIQKGQDSLLNQLAMVSAKRSNVDTVYHLFFKYATSIPIFSSADRTLNQLTNSGNFRLIGNQSLADSVSNYYDKVKDISLQSTINNDAALDCVQFAQNIFKLDYALHPKQANKTLISYNAALIEKYRNKLIEMKISQQYYMQAELKDLNKNCLQLLAMLRKR</sequence>
<gene>
    <name evidence="1" type="ORF">GO620_014950</name>
</gene>
<name>A0A6I4HZC2_9SPHI</name>
<proteinExistence type="predicted"/>
<dbReference type="Proteomes" id="UP000429232">
    <property type="component" value="Chromosome"/>
</dbReference>
<dbReference type="EMBL" id="CP066775">
    <property type="protein sequence ID" value="QQL49452.1"/>
    <property type="molecule type" value="Genomic_DNA"/>
</dbReference>
<dbReference type="RefSeq" id="WP_157524568.1">
    <property type="nucleotide sequence ID" value="NZ_CP066775.1"/>
</dbReference>